<accession>A0ABM1ZA00</accession>
<dbReference type="Proteomes" id="UP000069940">
    <property type="component" value="Unassembled WGS sequence"/>
</dbReference>
<evidence type="ECO:0000256" key="6">
    <source>
        <dbReference type="ARBA" id="ARBA00022989"/>
    </source>
</evidence>
<evidence type="ECO:0000256" key="8">
    <source>
        <dbReference type="ARBA" id="ARBA00023170"/>
    </source>
</evidence>
<evidence type="ECO:0000256" key="3">
    <source>
        <dbReference type="ARBA" id="ARBA00022606"/>
    </source>
</evidence>
<sequence length="387" mass="44921">MQQYRSSRESYDAFIRLFRIFSRLCGADILDDDYKVDIRTITLCSTVASYLVSVFYSVFYYYPDWLDVVEVCSLMGLGFQGAVKLNNFIFYSEQYRQENRWMLKFLSIHSDHPKNNAALLSVLNKIHIFKVVLLMAYFSGMVLIGFFPLGYYLMFGEPKLAMNFLVPWVDPGTPLGFGITQVYHLIINVLSAVGIAAMDLIIMMVIASVAGLVDVYLNKLEELDKLLESELPAETDIRDMVLEIIDLHQKIIRYETDLRERYKVLNFVQLASSVSFIALNLFLFYMYDYYHVIGFLLAGVFQLMEFCFLGTIFSVKNDDMTRAIYNTNWYLLGRPEQRSLQLILIRSQKSVELTALTLLPLNVETFVDIMKNIYRCFAMLITYMEPL</sequence>
<feature type="transmembrane region" description="Helical" evidence="10">
    <location>
        <begin position="185"/>
        <end position="217"/>
    </location>
</feature>
<evidence type="ECO:0000256" key="1">
    <source>
        <dbReference type="ARBA" id="ARBA00004651"/>
    </source>
</evidence>
<feature type="transmembrane region" description="Helical" evidence="10">
    <location>
        <begin position="131"/>
        <end position="154"/>
    </location>
</feature>
<feature type="transmembrane region" description="Helical" evidence="10">
    <location>
        <begin position="293"/>
        <end position="315"/>
    </location>
</feature>
<keyword evidence="6 10" id="KW-1133">Transmembrane helix</keyword>
<evidence type="ECO:0000256" key="10">
    <source>
        <dbReference type="RuleBase" id="RU351113"/>
    </source>
</evidence>
<dbReference type="PANTHER" id="PTHR21137:SF35">
    <property type="entry name" value="ODORANT RECEPTOR 19A-RELATED"/>
    <property type="match status" value="1"/>
</dbReference>
<keyword evidence="4 10" id="KW-0812">Transmembrane</keyword>
<comment type="caution">
    <text evidence="10">Lacks conserved residue(s) required for the propagation of feature annotation.</text>
</comment>
<feature type="transmembrane region" description="Helical" evidence="10">
    <location>
        <begin position="41"/>
        <end position="62"/>
    </location>
</feature>
<dbReference type="GeneID" id="134288579"/>
<name>A0ABM1ZA00_AEDAL</name>
<dbReference type="Pfam" id="PF02949">
    <property type="entry name" value="7tm_6"/>
    <property type="match status" value="1"/>
</dbReference>
<keyword evidence="5 10" id="KW-0552">Olfaction</keyword>
<dbReference type="InterPro" id="IPR004117">
    <property type="entry name" value="7tm6_olfct_rcpt"/>
</dbReference>
<dbReference type="RefSeq" id="XP_062709815.1">
    <property type="nucleotide sequence ID" value="XM_062853831.1"/>
</dbReference>
<keyword evidence="3 10" id="KW-0716">Sensory transduction</keyword>
<evidence type="ECO:0000256" key="9">
    <source>
        <dbReference type="ARBA" id="ARBA00023224"/>
    </source>
</evidence>
<comment type="similarity">
    <text evidence="10">Belongs to the insect chemoreceptor superfamily. Heteromeric odorant receptor channel (TC 1.A.69) family.</text>
</comment>
<reference evidence="11" key="2">
    <citation type="submission" date="2025-05" db="UniProtKB">
        <authorList>
            <consortium name="EnsemblMetazoa"/>
        </authorList>
    </citation>
    <scope>IDENTIFICATION</scope>
    <source>
        <strain evidence="11">Foshan</strain>
    </source>
</reference>
<dbReference type="PANTHER" id="PTHR21137">
    <property type="entry name" value="ODORANT RECEPTOR"/>
    <property type="match status" value="1"/>
</dbReference>
<evidence type="ECO:0000313" key="11">
    <source>
        <dbReference type="EnsemblMetazoa" id="AALFPA23_016488.P24042"/>
    </source>
</evidence>
<protein>
    <recommendedName>
        <fullName evidence="10">Odorant receptor</fullName>
    </recommendedName>
</protein>
<organism evidence="11 12">
    <name type="scientific">Aedes albopictus</name>
    <name type="common">Asian tiger mosquito</name>
    <name type="synonym">Stegomyia albopicta</name>
    <dbReference type="NCBI Taxonomy" id="7160"/>
    <lineage>
        <taxon>Eukaryota</taxon>
        <taxon>Metazoa</taxon>
        <taxon>Ecdysozoa</taxon>
        <taxon>Arthropoda</taxon>
        <taxon>Hexapoda</taxon>
        <taxon>Insecta</taxon>
        <taxon>Pterygota</taxon>
        <taxon>Neoptera</taxon>
        <taxon>Endopterygota</taxon>
        <taxon>Diptera</taxon>
        <taxon>Nematocera</taxon>
        <taxon>Culicoidea</taxon>
        <taxon>Culicidae</taxon>
        <taxon>Culicinae</taxon>
        <taxon>Aedini</taxon>
        <taxon>Aedes</taxon>
        <taxon>Stegomyia</taxon>
    </lineage>
</organism>
<evidence type="ECO:0000256" key="5">
    <source>
        <dbReference type="ARBA" id="ARBA00022725"/>
    </source>
</evidence>
<evidence type="ECO:0000313" key="12">
    <source>
        <dbReference type="Proteomes" id="UP000069940"/>
    </source>
</evidence>
<feature type="transmembrane region" description="Helical" evidence="10">
    <location>
        <begin position="264"/>
        <end position="287"/>
    </location>
</feature>
<keyword evidence="2" id="KW-1003">Cell membrane</keyword>
<reference evidence="12" key="1">
    <citation type="journal article" date="2015" name="Proc. Natl. Acad. Sci. U.S.A.">
        <title>Genome sequence of the Asian Tiger mosquito, Aedes albopictus, reveals insights into its biology, genetics, and evolution.</title>
        <authorList>
            <person name="Chen X.G."/>
            <person name="Jiang X."/>
            <person name="Gu J."/>
            <person name="Xu M."/>
            <person name="Wu Y."/>
            <person name="Deng Y."/>
            <person name="Zhang C."/>
            <person name="Bonizzoni M."/>
            <person name="Dermauw W."/>
            <person name="Vontas J."/>
            <person name="Armbruster P."/>
            <person name="Huang X."/>
            <person name="Yang Y."/>
            <person name="Zhang H."/>
            <person name="He W."/>
            <person name="Peng H."/>
            <person name="Liu Y."/>
            <person name="Wu K."/>
            <person name="Chen J."/>
            <person name="Lirakis M."/>
            <person name="Topalis P."/>
            <person name="Van Leeuwen T."/>
            <person name="Hall A.B."/>
            <person name="Jiang X."/>
            <person name="Thorpe C."/>
            <person name="Mueller R.L."/>
            <person name="Sun C."/>
            <person name="Waterhouse R.M."/>
            <person name="Yan G."/>
            <person name="Tu Z.J."/>
            <person name="Fang X."/>
            <person name="James A.A."/>
        </authorList>
    </citation>
    <scope>NUCLEOTIDE SEQUENCE [LARGE SCALE GENOMIC DNA]</scope>
    <source>
        <strain evidence="12">Foshan</strain>
    </source>
</reference>
<comment type="subcellular location">
    <subcellularLocation>
        <location evidence="1 10">Cell membrane</location>
        <topology evidence="1 10">Multi-pass membrane protein</topology>
    </subcellularLocation>
</comment>
<keyword evidence="9 10" id="KW-0807">Transducer</keyword>
<dbReference type="EnsemblMetazoa" id="AALFPA23_016488.R24042">
    <property type="protein sequence ID" value="AALFPA23_016488.P24042"/>
    <property type="gene ID" value="AALFPA23_016488"/>
</dbReference>
<feature type="transmembrane region" description="Helical" evidence="10">
    <location>
        <begin position="68"/>
        <end position="90"/>
    </location>
</feature>
<evidence type="ECO:0000256" key="2">
    <source>
        <dbReference type="ARBA" id="ARBA00022475"/>
    </source>
</evidence>
<keyword evidence="12" id="KW-1185">Reference proteome</keyword>
<evidence type="ECO:0000256" key="7">
    <source>
        <dbReference type="ARBA" id="ARBA00023136"/>
    </source>
</evidence>
<keyword evidence="8 10" id="KW-0675">Receptor</keyword>
<keyword evidence="7 10" id="KW-0472">Membrane</keyword>
<evidence type="ECO:0000256" key="4">
    <source>
        <dbReference type="ARBA" id="ARBA00022692"/>
    </source>
</evidence>
<proteinExistence type="inferred from homology"/>